<name>A0A8K0UGS5_9AGAR</name>
<organism evidence="1 2">
    <name type="scientific">Cristinia sonorae</name>
    <dbReference type="NCBI Taxonomy" id="1940300"/>
    <lineage>
        <taxon>Eukaryota</taxon>
        <taxon>Fungi</taxon>
        <taxon>Dikarya</taxon>
        <taxon>Basidiomycota</taxon>
        <taxon>Agaricomycotina</taxon>
        <taxon>Agaricomycetes</taxon>
        <taxon>Agaricomycetidae</taxon>
        <taxon>Agaricales</taxon>
        <taxon>Pleurotineae</taxon>
        <taxon>Stephanosporaceae</taxon>
        <taxon>Cristinia</taxon>
    </lineage>
</organism>
<dbReference type="Proteomes" id="UP000813824">
    <property type="component" value="Unassembled WGS sequence"/>
</dbReference>
<dbReference type="OrthoDB" id="3252356at2759"/>
<reference evidence="1" key="1">
    <citation type="journal article" date="2021" name="New Phytol.">
        <title>Evolutionary innovations through gain and loss of genes in the ectomycorrhizal Boletales.</title>
        <authorList>
            <person name="Wu G."/>
            <person name="Miyauchi S."/>
            <person name="Morin E."/>
            <person name="Kuo A."/>
            <person name="Drula E."/>
            <person name="Varga T."/>
            <person name="Kohler A."/>
            <person name="Feng B."/>
            <person name="Cao Y."/>
            <person name="Lipzen A."/>
            <person name="Daum C."/>
            <person name="Hundley H."/>
            <person name="Pangilinan J."/>
            <person name="Johnson J."/>
            <person name="Barry K."/>
            <person name="LaButti K."/>
            <person name="Ng V."/>
            <person name="Ahrendt S."/>
            <person name="Min B."/>
            <person name="Choi I.G."/>
            <person name="Park H."/>
            <person name="Plett J.M."/>
            <person name="Magnuson J."/>
            <person name="Spatafora J.W."/>
            <person name="Nagy L.G."/>
            <person name="Henrissat B."/>
            <person name="Grigoriev I.V."/>
            <person name="Yang Z.L."/>
            <person name="Xu J."/>
            <person name="Martin F.M."/>
        </authorList>
    </citation>
    <scope>NUCLEOTIDE SEQUENCE</scope>
    <source>
        <strain evidence="1">KKN 215</strain>
    </source>
</reference>
<dbReference type="EMBL" id="JAEVFJ010000041">
    <property type="protein sequence ID" value="KAH8087149.1"/>
    <property type="molecule type" value="Genomic_DNA"/>
</dbReference>
<comment type="caution">
    <text evidence="1">The sequence shown here is derived from an EMBL/GenBank/DDBJ whole genome shotgun (WGS) entry which is preliminary data.</text>
</comment>
<accession>A0A8K0UGS5</accession>
<evidence type="ECO:0008006" key="3">
    <source>
        <dbReference type="Google" id="ProtNLM"/>
    </source>
</evidence>
<protein>
    <recommendedName>
        <fullName evidence="3">F-box domain-containing protein</fullName>
    </recommendedName>
</protein>
<gene>
    <name evidence="1" type="ORF">BXZ70DRAFT_541591</name>
</gene>
<evidence type="ECO:0000313" key="2">
    <source>
        <dbReference type="Proteomes" id="UP000813824"/>
    </source>
</evidence>
<keyword evidence="2" id="KW-1185">Reference proteome</keyword>
<sequence>MSYTSDDTLTELNLKESSLTREVAKLLKELAHVRCQINAYSLASRLPPEVLLEFFFYVLWGEKDSRVFQRMVATIPQVCRLWKHTALSCQTLWTHIRPWSEPSFSSLAHRSAKQPLHVFINMAEGRKDLMITKKRMDNINGACQAIQHHTIRVTTLDLTLTVEIMENFAELLGCCRWDLLESLSLAVTMNDPGMSQVDLRFASHPPQNLRHLTLRNIFPLWNDGGIFKNIRELHLHGPSGDPSYLREILPTTSEALDLLESCPTLEELGLYCWGPTPLPDHATTYPDPERSLKLPSGLRSLFIEGSLELDIAHLLANLVIPATTKVRLAPFWTIAKESHRECSGLLSSLPIRQPDHSLLSIASVSTISVSADQERRLDVPLEISASRRVEQTGFGELSLCVQREGYYSLLRPNDLAYEKILLNTLLELGQVFQSSTLRTLHLSFPVGYLMLVTEESWQSVLQDLTSLTSLRYRRVLDAGEDLERLDFDVETLLPLLGAICYAQHDDGDSILPKLELLNFDNLGEDLVDALIPDMLDCIEERRLGMTTFQLVVDGTPLDYPPLVKP</sequence>
<evidence type="ECO:0000313" key="1">
    <source>
        <dbReference type="EMBL" id="KAH8087149.1"/>
    </source>
</evidence>
<dbReference type="AlphaFoldDB" id="A0A8K0UGS5"/>
<proteinExistence type="predicted"/>